<evidence type="ECO:0008006" key="4">
    <source>
        <dbReference type="Google" id="ProtNLM"/>
    </source>
</evidence>
<keyword evidence="1" id="KW-0812">Transmembrane</keyword>
<evidence type="ECO:0000313" key="3">
    <source>
        <dbReference type="Proteomes" id="UP000281985"/>
    </source>
</evidence>
<gene>
    <name evidence="2" type="ORF">EAX61_09785</name>
</gene>
<keyword evidence="1" id="KW-0472">Membrane</keyword>
<dbReference type="EMBL" id="REFV01000008">
    <property type="protein sequence ID" value="RMB58581.1"/>
    <property type="molecule type" value="Genomic_DNA"/>
</dbReference>
<name>A0A3M0G0T7_9FLAO</name>
<feature type="transmembrane region" description="Helical" evidence="1">
    <location>
        <begin position="12"/>
        <end position="31"/>
    </location>
</feature>
<keyword evidence="3" id="KW-1185">Reference proteome</keyword>
<dbReference type="RefSeq" id="WP_121917505.1">
    <property type="nucleotide sequence ID" value="NZ_REFV01000008.1"/>
</dbReference>
<keyword evidence="1" id="KW-1133">Transmembrane helix</keyword>
<dbReference type="OrthoDB" id="883593at2"/>
<organism evidence="2 3">
    <name type="scientific">Dokdonia sinensis</name>
    <dbReference type="NCBI Taxonomy" id="2479847"/>
    <lineage>
        <taxon>Bacteria</taxon>
        <taxon>Pseudomonadati</taxon>
        <taxon>Bacteroidota</taxon>
        <taxon>Flavobacteriia</taxon>
        <taxon>Flavobacteriales</taxon>
        <taxon>Flavobacteriaceae</taxon>
        <taxon>Dokdonia</taxon>
    </lineage>
</organism>
<accession>A0A3M0G0T7</accession>
<comment type="caution">
    <text evidence="2">The sequence shown here is derived from an EMBL/GenBank/DDBJ whole genome shotgun (WGS) entry which is preliminary data.</text>
</comment>
<protein>
    <recommendedName>
        <fullName evidence="4">TonB C-terminal domain-containing protein</fullName>
    </recommendedName>
</protein>
<dbReference type="Proteomes" id="UP000281985">
    <property type="component" value="Unassembled WGS sequence"/>
</dbReference>
<evidence type="ECO:0000256" key="1">
    <source>
        <dbReference type="SAM" id="Phobius"/>
    </source>
</evidence>
<dbReference type="AlphaFoldDB" id="A0A3M0G0T7"/>
<reference evidence="2 3" key="1">
    <citation type="submission" date="2018-10" db="EMBL/GenBank/DDBJ databases">
        <title>Dokdonia luteus sp. nov., isolated from sea water.</title>
        <authorList>
            <person name="Zhou L.Y."/>
            <person name="Du Z.J."/>
        </authorList>
    </citation>
    <scope>NUCLEOTIDE SEQUENCE [LARGE SCALE GENOMIC DNA]</scope>
    <source>
        <strain evidence="2 3">SH27</strain>
    </source>
</reference>
<evidence type="ECO:0000313" key="2">
    <source>
        <dbReference type="EMBL" id="RMB58581.1"/>
    </source>
</evidence>
<proteinExistence type="predicted"/>
<sequence>MKKKKVIKIVGWFALSSLVITLSVIGYIYYFTKYKFIPSENVFTESVAYIDRATALGDPNFRACDEEHIYDYYNPQRATYSKGKNGLRDFIMSHYENRAYTDSGYLNIRFVVNCNGEAGRYVIHENNLNLEPIVFSEDLVNQLYDITTQLKRWNPNVIREEKRDSYMYISYRIENGEITEILP</sequence>